<organism evidence="2 3">
    <name type="scientific">Penicillium subrubescens</name>
    <dbReference type="NCBI Taxonomy" id="1316194"/>
    <lineage>
        <taxon>Eukaryota</taxon>
        <taxon>Fungi</taxon>
        <taxon>Dikarya</taxon>
        <taxon>Ascomycota</taxon>
        <taxon>Pezizomycotina</taxon>
        <taxon>Eurotiomycetes</taxon>
        <taxon>Eurotiomycetidae</taxon>
        <taxon>Eurotiales</taxon>
        <taxon>Aspergillaceae</taxon>
        <taxon>Penicillium</taxon>
    </lineage>
</organism>
<dbReference type="Proteomes" id="UP000186955">
    <property type="component" value="Unassembled WGS sequence"/>
</dbReference>
<keyword evidence="3" id="KW-1185">Reference proteome</keyword>
<dbReference type="EMBL" id="MNBE01000698">
    <property type="protein sequence ID" value="OKO96528.1"/>
    <property type="molecule type" value="Genomic_DNA"/>
</dbReference>
<comment type="caution">
    <text evidence="2">The sequence shown here is derived from an EMBL/GenBank/DDBJ whole genome shotgun (WGS) entry which is preliminary data.</text>
</comment>
<evidence type="ECO:0000313" key="3">
    <source>
        <dbReference type="Proteomes" id="UP000186955"/>
    </source>
</evidence>
<dbReference type="STRING" id="1316194.A0A1Q5T8K6"/>
<evidence type="ECO:0000256" key="1">
    <source>
        <dbReference type="SAM" id="MobiDB-lite"/>
    </source>
</evidence>
<sequence>MGPPRTQFILVSSNDPEEATRSATRQRKLAHSHAARSAHAKARRLRTIQYQAQKNSTKQGGLVEISVKLGPWKEHPNTPLVTILSADRKDPFMSFATPLKPIEEMLFDHYSTSINEQIQATQKSPDPTSSYETPSIYQAQAPESYVHPQATAPIESD</sequence>
<gene>
    <name evidence="2" type="ORF">PENSUB_10703</name>
</gene>
<proteinExistence type="predicted"/>
<feature type="region of interest" description="Disordered" evidence="1">
    <location>
        <begin position="1"/>
        <end position="23"/>
    </location>
</feature>
<dbReference type="AlphaFoldDB" id="A0A1Q5T8K6"/>
<protein>
    <submittedName>
        <fullName evidence="2">Uncharacterized protein</fullName>
    </submittedName>
</protein>
<evidence type="ECO:0000313" key="2">
    <source>
        <dbReference type="EMBL" id="OKO96528.1"/>
    </source>
</evidence>
<accession>A0A1Q5T8K6</accession>
<reference evidence="2 3" key="1">
    <citation type="submission" date="2016-10" db="EMBL/GenBank/DDBJ databases">
        <title>Genome sequence of the ascomycete fungus Penicillium subrubescens.</title>
        <authorList>
            <person name="De Vries R.P."/>
            <person name="Peng M."/>
            <person name="Dilokpimol A."/>
            <person name="Hilden K."/>
            <person name="Makela M.R."/>
            <person name="Grigoriev I."/>
            <person name="Riley R."/>
            <person name="Granchi Z."/>
        </authorList>
    </citation>
    <scope>NUCLEOTIDE SEQUENCE [LARGE SCALE GENOMIC DNA]</scope>
    <source>
        <strain evidence="2 3">CBS 132785</strain>
    </source>
</reference>
<feature type="region of interest" description="Disordered" evidence="1">
    <location>
        <begin position="116"/>
        <end position="157"/>
    </location>
</feature>
<name>A0A1Q5T8K6_9EURO</name>
<feature type="compositionally biased region" description="Polar residues" evidence="1">
    <location>
        <begin position="116"/>
        <end position="138"/>
    </location>
</feature>